<evidence type="ECO:0000313" key="5">
    <source>
        <dbReference type="Proteomes" id="UP000783871"/>
    </source>
</evidence>
<evidence type="ECO:0000256" key="1">
    <source>
        <dbReference type="SAM" id="MobiDB-lite"/>
    </source>
</evidence>
<evidence type="ECO:0000256" key="2">
    <source>
        <dbReference type="SAM" id="Phobius"/>
    </source>
</evidence>
<evidence type="ECO:0000259" key="3">
    <source>
        <dbReference type="Pfam" id="PF16751"/>
    </source>
</evidence>
<protein>
    <recommendedName>
        <fullName evidence="3">Anti-sigma-D factor RsdA sigma factor binding region domain-containing protein</fullName>
    </recommendedName>
</protein>
<dbReference type="Pfam" id="PF16751">
    <property type="entry name" value="RsdA_SigD_bd"/>
    <property type="match status" value="1"/>
</dbReference>
<dbReference type="EMBL" id="JAATEO010000044">
    <property type="protein sequence ID" value="NJP35515.1"/>
    <property type="molecule type" value="Genomic_DNA"/>
</dbReference>
<sequence length="328" mass="34901">MTSDGPTTPDPVEQDDRLLDAISRGAPPPPDHPADDPIAALLTGWHADVLARSQHLESTLQLTPVGPAAHDAPASPSTVAAAPIHGTAARRDRSARSPGDDLTRRLRWRPRHKAYTGAMLALVTITSGVWLGAARAQPGELMWPVTRLVHADRAEALITEREIVRTLDQVRQDLASGQHADARYHLERAAALLDAINDHETAVRLRNDIEQLRQQLPAPAPEAPTSPSAPDAYVPTDLPAPSLTVPATPAATQPTGTDPEPAADTSIQSPPALPSAEPTDLPRPTRPARPNVQPTAPQPQPSAARTSTAETDVHQQAPPARPPRPRQG</sequence>
<dbReference type="InterPro" id="IPR031928">
    <property type="entry name" value="RsdA_SigD-bd"/>
</dbReference>
<proteinExistence type="predicted"/>
<keyword evidence="2" id="KW-1133">Transmembrane helix</keyword>
<evidence type="ECO:0000313" key="4">
    <source>
        <dbReference type="EMBL" id="NJP35515.1"/>
    </source>
</evidence>
<keyword evidence="5" id="KW-1185">Reference proteome</keyword>
<name>A0ABX0ZC75_9ACTN</name>
<dbReference type="Proteomes" id="UP000783871">
    <property type="component" value="Unassembled WGS sequence"/>
</dbReference>
<feature type="domain" description="Anti-sigma-D factor RsdA sigma factor binding region" evidence="3">
    <location>
        <begin position="12"/>
        <end position="51"/>
    </location>
</feature>
<accession>A0ABX0ZC75</accession>
<gene>
    <name evidence="4" type="ORF">HCJ94_26995</name>
</gene>
<keyword evidence="2" id="KW-0812">Transmembrane</keyword>
<organism evidence="4 5">
    <name type="scientific">Micromonospora thermarum</name>
    <dbReference type="NCBI Taxonomy" id="2720024"/>
    <lineage>
        <taxon>Bacteria</taxon>
        <taxon>Bacillati</taxon>
        <taxon>Actinomycetota</taxon>
        <taxon>Actinomycetes</taxon>
        <taxon>Micromonosporales</taxon>
        <taxon>Micromonosporaceae</taxon>
        <taxon>Micromonospora</taxon>
    </lineage>
</organism>
<comment type="caution">
    <text evidence="4">The sequence shown here is derived from an EMBL/GenBank/DDBJ whole genome shotgun (WGS) entry which is preliminary data.</text>
</comment>
<feature type="transmembrane region" description="Helical" evidence="2">
    <location>
        <begin position="114"/>
        <end position="133"/>
    </location>
</feature>
<keyword evidence="2" id="KW-0472">Membrane</keyword>
<feature type="region of interest" description="Disordered" evidence="1">
    <location>
        <begin position="1"/>
        <end position="38"/>
    </location>
</feature>
<feature type="region of interest" description="Disordered" evidence="1">
    <location>
        <begin position="218"/>
        <end position="328"/>
    </location>
</feature>
<feature type="compositionally biased region" description="Low complexity" evidence="1">
    <location>
        <begin position="244"/>
        <end position="257"/>
    </location>
</feature>
<dbReference type="Gene3D" id="6.10.250.1300">
    <property type="match status" value="1"/>
</dbReference>
<reference evidence="4 5" key="1">
    <citation type="submission" date="2020-03" db="EMBL/GenBank/DDBJ databases">
        <title>WGS of actinomycetes isolated from Thailand.</title>
        <authorList>
            <person name="Thawai C."/>
        </authorList>
    </citation>
    <scope>NUCLEOTIDE SEQUENCE [LARGE SCALE GENOMIC DNA]</scope>
    <source>
        <strain evidence="4 5">HSS6-12</strain>
    </source>
</reference>